<dbReference type="InterPro" id="IPR002110">
    <property type="entry name" value="Ankyrin_rpt"/>
</dbReference>
<dbReference type="InterPro" id="IPR051569">
    <property type="entry name" value="SHANK"/>
</dbReference>
<dbReference type="Gene3D" id="1.25.40.20">
    <property type="entry name" value="Ankyrin repeat-containing domain"/>
    <property type="match status" value="1"/>
</dbReference>
<dbReference type="GO" id="GO:0014069">
    <property type="term" value="C:postsynaptic density"/>
    <property type="evidence" value="ECO:0007669"/>
    <property type="project" value="TreeGrafter"/>
</dbReference>
<gene>
    <name evidence="2" type="ORF">ECPE_LOCUS16559</name>
</gene>
<proteinExistence type="predicted"/>
<dbReference type="EMBL" id="UZAN01064848">
    <property type="protein sequence ID" value="VDP93831.1"/>
    <property type="molecule type" value="Genomic_DNA"/>
</dbReference>
<protein>
    <submittedName>
        <fullName evidence="2">Uncharacterized protein</fullName>
    </submittedName>
</protein>
<dbReference type="PROSITE" id="PS50088">
    <property type="entry name" value="ANK_REPEAT"/>
    <property type="match status" value="1"/>
</dbReference>
<dbReference type="PANTHER" id="PTHR24135:SF28">
    <property type="entry name" value="LD13733P"/>
    <property type="match status" value="1"/>
</dbReference>
<dbReference type="PANTHER" id="PTHR24135">
    <property type="entry name" value="SH3 AND MULTIPLE ANKYRIN REPEAT DOMAINS PROTEIN"/>
    <property type="match status" value="1"/>
</dbReference>
<dbReference type="AlphaFoldDB" id="A0A3P8HHE2"/>
<dbReference type="Pfam" id="PF12796">
    <property type="entry name" value="Ank_2"/>
    <property type="match status" value="1"/>
</dbReference>
<accession>A0A3P8HHE2</accession>
<dbReference type="OrthoDB" id="445896at2759"/>
<evidence type="ECO:0000313" key="2">
    <source>
        <dbReference type="EMBL" id="VDP93831.1"/>
    </source>
</evidence>
<evidence type="ECO:0000256" key="1">
    <source>
        <dbReference type="PROSITE-ProRule" id="PRU00023"/>
    </source>
</evidence>
<dbReference type="PROSITE" id="PS50297">
    <property type="entry name" value="ANK_REP_REGION"/>
    <property type="match status" value="1"/>
</dbReference>
<dbReference type="GO" id="GO:0030160">
    <property type="term" value="F:synaptic receptor adaptor activity"/>
    <property type="evidence" value="ECO:0007669"/>
    <property type="project" value="TreeGrafter"/>
</dbReference>
<dbReference type="GO" id="GO:0043197">
    <property type="term" value="C:dendritic spine"/>
    <property type="evidence" value="ECO:0007669"/>
    <property type="project" value="TreeGrafter"/>
</dbReference>
<dbReference type="GO" id="GO:0045211">
    <property type="term" value="C:postsynaptic membrane"/>
    <property type="evidence" value="ECO:0007669"/>
    <property type="project" value="TreeGrafter"/>
</dbReference>
<dbReference type="SUPFAM" id="SSF48403">
    <property type="entry name" value="Ankyrin repeat"/>
    <property type="match status" value="1"/>
</dbReference>
<keyword evidence="3" id="KW-1185">Reference proteome</keyword>
<name>A0A3P8HHE2_9TREM</name>
<reference evidence="2 3" key="1">
    <citation type="submission" date="2018-11" db="EMBL/GenBank/DDBJ databases">
        <authorList>
            <consortium name="Pathogen Informatics"/>
        </authorList>
    </citation>
    <scope>NUCLEOTIDE SEQUENCE [LARGE SCALE GENOMIC DNA]</scope>
    <source>
        <strain evidence="2 3">Egypt</strain>
    </source>
</reference>
<evidence type="ECO:0000313" key="3">
    <source>
        <dbReference type="Proteomes" id="UP000272942"/>
    </source>
</evidence>
<dbReference type="SMART" id="SM00248">
    <property type="entry name" value="ANK"/>
    <property type="match status" value="2"/>
</dbReference>
<organism evidence="2 3">
    <name type="scientific">Echinostoma caproni</name>
    <dbReference type="NCBI Taxonomy" id="27848"/>
    <lineage>
        <taxon>Eukaryota</taxon>
        <taxon>Metazoa</taxon>
        <taxon>Spiralia</taxon>
        <taxon>Lophotrochozoa</taxon>
        <taxon>Platyhelminthes</taxon>
        <taxon>Trematoda</taxon>
        <taxon>Digenea</taxon>
        <taxon>Plagiorchiida</taxon>
        <taxon>Echinostomata</taxon>
        <taxon>Echinostomatoidea</taxon>
        <taxon>Echinostomatidae</taxon>
        <taxon>Echinostoma</taxon>
    </lineage>
</organism>
<sequence length="120" mass="13594">MILKLVEKGAHLEFRDSETLTPLHRAAIAGNFEAIKALLDLGQNPNVRDARDLTPLYHAVSQDVPTRCIVQLLYDHAILGVMDDKNRQEIHQCGVKPMPNIINRPYAYEEPNMLIQKVPI</sequence>
<keyword evidence="1" id="KW-0040">ANK repeat</keyword>
<dbReference type="InterPro" id="IPR036770">
    <property type="entry name" value="Ankyrin_rpt-contain_sf"/>
</dbReference>
<dbReference type="Proteomes" id="UP000272942">
    <property type="component" value="Unassembled WGS sequence"/>
</dbReference>
<dbReference type="GO" id="GO:0035255">
    <property type="term" value="F:ionotropic glutamate receptor binding"/>
    <property type="evidence" value="ECO:0007669"/>
    <property type="project" value="TreeGrafter"/>
</dbReference>
<feature type="repeat" description="ANK" evidence="1">
    <location>
        <begin position="18"/>
        <end position="50"/>
    </location>
</feature>